<dbReference type="NCBIfam" id="TIGR03443">
    <property type="entry name" value="alpha_am_amid"/>
    <property type="match status" value="1"/>
</dbReference>
<dbReference type="Pfam" id="PF09447">
    <property type="entry name" value="Cnl2_NKP2"/>
    <property type="match status" value="1"/>
</dbReference>
<comment type="similarity">
    <text evidence="4">Belongs to the ATP-dependent AMP-binding enzyme family.</text>
</comment>
<protein>
    <recommendedName>
        <fullName evidence="15">Alpha-aminoadipate reductase</fullName>
        <ecNumber evidence="6">1.2.1.31</ecNumber>
        <ecNumber evidence="5">1.2.1.95</ecNumber>
    </recommendedName>
    <alternativeName>
        <fullName evidence="14">L-aminoadipate-semialdehyde dehydrogenase</fullName>
    </alternativeName>
</protein>
<dbReference type="NCBIfam" id="TIGR01746">
    <property type="entry name" value="Thioester-redct"/>
    <property type="match status" value="1"/>
</dbReference>
<evidence type="ECO:0000256" key="20">
    <source>
        <dbReference type="SAM" id="MobiDB-lite"/>
    </source>
</evidence>
<dbReference type="PANTHER" id="PTHR44845">
    <property type="entry name" value="CARRIER DOMAIN-CONTAINING PROTEIN"/>
    <property type="match status" value="1"/>
</dbReference>
<dbReference type="InterPro" id="IPR013120">
    <property type="entry name" value="FAR_NAD-bd"/>
</dbReference>
<dbReference type="NCBIfam" id="TIGR01733">
    <property type="entry name" value="AA-adenyl-dom"/>
    <property type="match status" value="1"/>
</dbReference>
<evidence type="ECO:0000256" key="10">
    <source>
        <dbReference type="ARBA" id="ARBA00022605"/>
    </source>
</evidence>
<evidence type="ECO:0000259" key="21">
    <source>
        <dbReference type="PROSITE" id="PS50075"/>
    </source>
</evidence>
<gene>
    <name evidence="22" type="ORF">ESCO_002204</name>
</gene>
<evidence type="ECO:0000256" key="8">
    <source>
        <dbReference type="ARBA" id="ARBA00022553"/>
    </source>
</evidence>
<evidence type="ECO:0000256" key="6">
    <source>
        <dbReference type="ARBA" id="ARBA00013073"/>
    </source>
</evidence>
<comment type="catalytic activity">
    <reaction evidence="17">
        <text>(S)-2-amino-6-oxohexanoate + NAD(+) + H2O = L-2-aminoadipate + NADH + 2 H(+)</text>
        <dbReference type="Rhea" id="RHEA:12308"/>
        <dbReference type="ChEBI" id="CHEBI:15377"/>
        <dbReference type="ChEBI" id="CHEBI:15378"/>
        <dbReference type="ChEBI" id="CHEBI:57540"/>
        <dbReference type="ChEBI" id="CHEBI:57945"/>
        <dbReference type="ChEBI" id="CHEBI:58321"/>
        <dbReference type="ChEBI" id="CHEBI:58672"/>
        <dbReference type="EC" id="1.2.1.31"/>
    </reaction>
</comment>
<evidence type="ECO:0000256" key="11">
    <source>
        <dbReference type="ARBA" id="ARBA00022857"/>
    </source>
</evidence>
<dbReference type="GO" id="GO:0016874">
    <property type="term" value="F:ligase activity"/>
    <property type="evidence" value="ECO:0007669"/>
    <property type="project" value="UniProtKB-KW"/>
</dbReference>
<feature type="coiled-coil region" evidence="19">
    <location>
        <begin position="1282"/>
        <end position="1316"/>
    </location>
</feature>
<dbReference type="InterPro" id="IPR010080">
    <property type="entry name" value="Thioester_reductase-like_dom"/>
</dbReference>
<dbReference type="PROSITE" id="PS00455">
    <property type="entry name" value="AMP_BINDING"/>
    <property type="match status" value="1"/>
</dbReference>
<dbReference type="GO" id="GO:0000776">
    <property type="term" value="C:kinetochore"/>
    <property type="evidence" value="ECO:0007669"/>
    <property type="project" value="InterPro"/>
</dbReference>
<feature type="domain" description="Carrier" evidence="21">
    <location>
        <begin position="614"/>
        <end position="692"/>
    </location>
</feature>
<feature type="compositionally biased region" description="Polar residues" evidence="20">
    <location>
        <begin position="182"/>
        <end position="192"/>
    </location>
</feature>
<dbReference type="PIRSF" id="PIRSF001617">
    <property type="entry name" value="Alpha-AR"/>
    <property type="match status" value="1"/>
</dbReference>
<evidence type="ECO:0000256" key="18">
    <source>
        <dbReference type="ARBA" id="ARBA00049537"/>
    </source>
</evidence>
<dbReference type="Pfam" id="PF07993">
    <property type="entry name" value="NAD_binding_4"/>
    <property type="match status" value="1"/>
</dbReference>
<organism evidence="22 23">
    <name type="scientific">Escovopsis weberi</name>
    <dbReference type="NCBI Taxonomy" id="150374"/>
    <lineage>
        <taxon>Eukaryota</taxon>
        <taxon>Fungi</taxon>
        <taxon>Dikarya</taxon>
        <taxon>Ascomycota</taxon>
        <taxon>Pezizomycotina</taxon>
        <taxon>Sordariomycetes</taxon>
        <taxon>Hypocreomycetidae</taxon>
        <taxon>Hypocreales</taxon>
        <taxon>Hypocreaceae</taxon>
        <taxon>Escovopsis</taxon>
    </lineage>
</organism>
<dbReference type="InterPro" id="IPR000873">
    <property type="entry name" value="AMP-dep_synth/lig_dom"/>
</dbReference>
<dbReference type="Pfam" id="PF00550">
    <property type="entry name" value="PP-binding"/>
    <property type="match status" value="1"/>
</dbReference>
<keyword evidence="19" id="KW-0175">Coiled coil</keyword>
<evidence type="ECO:0000256" key="5">
    <source>
        <dbReference type="ARBA" id="ARBA00012913"/>
    </source>
</evidence>
<comment type="pathway">
    <text evidence="3">Amino-acid biosynthesis; L-lysine biosynthesis via AAA pathway; L-lysine from L-alpha-aminoadipate (fungal route): step 1/3.</text>
</comment>
<dbReference type="UniPathway" id="UPA00033">
    <property type="reaction ID" value="UER00032"/>
</dbReference>
<keyword evidence="7" id="KW-0596">Phosphopantetheine</keyword>
<dbReference type="GO" id="GO:0004043">
    <property type="term" value="F:L-aminoadipate-semialdehyde dehydrogenase [NAD(P)+] activity"/>
    <property type="evidence" value="ECO:0007669"/>
    <property type="project" value="UniProtKB-EC"/>
</dbReference>
<evidence type="ECO:0000256" key="14">
    <source>
        <dbReference type="ARBA" id="ARBA00031335"/>
    </source>
</evidence>
<dbReference type="InterPro" id="IPR010071">
    <property type="entry name" value="AA_adenyl_dom"/>
</dbReference>
<dbReference type="GO" id="GO:0019878">
    <property type="term" value="P:lysine biosynthetic process via aminoadipic acid"/>
    <property type="evidence" value="ECO:0007669"/>
    <property type="project" value="UniProtKB-UniPathway"/>
</dbReference>
<reference evidence="22 23" key="1">
    <citation type="submission" date="2015-07" db="EMBL/GenBank/DDBJ databases">
        <title>The genome of the fungus Escovopsis weberi, a specialized disease agent of ant agriculture.</title>
        <authorList>
            <person name="de Man T.J."/>
            <person name="Stajich J.E."/>
            <person name="Kubicek C.P."/>
            <person name="Chenthamara K."/>
            <person name="Atanasova L."/>
            <person name="Druzhinina I.S."/>
            <person name="Birnbaum S."/>
            <person name="Barribeau S.M."/>
            <person name="Teiling C."/>
            <person name="Suen G."/>
            <person name="Currie C."/>
            <person name="Gerardo N.M."/>
        </authorList>
    </citation>
    <scope>NUCLEOTIDE SEQUENCE [LARGE SCALE GENOMIC DNA]</scope>
</reference>
<dbReference type="InterPro" id="IPR020806">
    <property type="entry name" value="PKS_PP-bd"/>
</dbReference>
<dbReference type="InterPro" id="IPR036736">
    <property type="entry name" value="ACP-like_sf"/>
</dbReference>
<dbReference type="PROSITE" id="PS50075">
    <property type="entry name" value="CARRIER"/>
    <property type="match status" value="1"/>
</dbReference>
<evidence type="ECO:0000256" key="9">
    <source>
        <dbReference type="ARBA" id="ARBA00022598"/>
    </source>
</evidence>
<evidence type="ECO:0000313" key="22">
    <source>
        <dbReference type="EMBL" id="KOS22158.1"/>
    </source>
</evidence>
<comment type="caution">
    <text evidence="22">The sequence shown here is derived from an EMBL/GenBank/DDBJ whole genome shotgun (WGS) entry which is preliminary data.</text>
</comment>
<keyword evidence="11" id="KW-0521">NADP</keyword>
<dbReference type="Pfam" id="PF00501">
    <property type="entry name" value="AMP-binding"/>
    <property type="match status" value="1"/>
</dbReference>
<dbReference type="InterPro" id="IPR009081">
    <property type="entry name" value="PP-bd_ACP"/>
</dbReference>
<name>A0A0M8MZR8_ESCWE</name>
<keyword evidence="9" id="KW-0436">Ligase</keyword>
<keyword evidence="13" id="KW-0457">Lysine biosynthesis</keyword>
<evidence type="ECO:0000256" key="2">
    <source>
        <dbReference type="ARBA" id="ARBA00003499"/>
    </source>
</evidence>
<feature type="region of interest" description="Disordered" evidence="20">
    <location>
        <begin position="172"/>
        <end position="195"/>
    </location>
</feature>
<dbReference type="OrthoDB" id="329835at2759"/>
<dbReference type="InterPro" id="IPR045851">
    <property type="entry name" value="AMP-bd_C_sf"/>
</dbReference>
<accession>A0A0M8MZR8</accession>
<evidence type="ECO:0000256" key="16">
    <source>
        <dbReference type="ARBA" id="ARBA00048260"/>
    </source>
</evidence>
<evidence type="ECO:0000256" key="7">
    <source>
        <dbReference type="ARBA" id="ARBA00022450"/>
    </source>
</evidence>
<keyword evidence="23" id="KW-1185">Reference proteome</keyword>
<comment type="function">
    <text evidence="2">Catalyzes the activation of alpha-aminoadipate by ATP-dependent adenylation and the reduction of activated alpha-aminoadipate by NADPH. The activated alpha-aminoadipate is bound to the phosphopantheinyl group of the enzyme itself before it is reduced to (S)-2-amino-6-oxohexanoate.</text>
</comment>
<evidence type="ECO:0000256" key="12">
    <source>
        <dbReference type="ARBA" id="ARBA00023002"/>
    </source>
</evidence>
<dbReference type="EC" id="1.2.1.95" evidence="5"/>
<keyword evidence="12" id="KW-0560">Oxidoreductase</keyword>
<evidence type="ECO:0000256" key="15">
    <source>
        <dbReference type="ARBA" id="ARBA00032195"/>
    </source>
</evidence>
<dbReference type="Gene3D" id="1.10.1200.10">
    <property type="entry name" value="ACP-like"/>
    <property type="match status" value="1"/>
</dbReference>
<comment type="catalytic activity">
    <reaction evidence="16">
        <text>(S)-2-amino-6-oxohexanoate + AMP + diphosphate + NADP(+) = L-2-aminoadipate + ATP + NADPH + H(+)</text>
        <dbReference type="Rhea" id="RHEA:46936"/>
        <dbReference type="ChEBI" id="CHEBI:15378"/>
        <dbReference type="ChEBI" id="CHEBI:30616"/>
        <dbReference type="ChEBI" id="CHEBI:33019"/>
        <dbReference type="ChEBI" id="CHEBI:57783"/>
        <dbReference type="ChEBI" id="CHEBI:58321"/>
        <dbReference type="ChEBI" id="CHEBI:58349"/>
        <dbReference type="ChEBI" id="CHEBI:58672"/>
        <dbReference type="ChEBI" id="CHEBI:456215"/>
        <dbReference type="EC" id="1.2.1.95"/>
    </reaction>
</comment>
<dbReference type="STRING" id="150374.A0A0M8MZR8"/>
<dbReference type="SUPFAM" id="SSF51735">
    <property type="entry name" value="NAD(P)-binding Rossmann-fold domains"/>
    <property type="match status" value="1"/>
</dbReference>
<dbReference type="FunFam" id="3.40.50.720:FF:000787">
    <property type="entry name" value="L-2-aminoadipate reductase"/>
    <property type="match status" value="1"/>
</dbReference>
<dbReference type="SUPFAM" id="SSF56801">
    <property type="entry name" value="Acetyl-CoA synthetase-like"/>
    <property type="match status" value="1"/>
</dbReference>
<evidence type="ECO:0000256" key="1">
    <source>
        <dbReference type="ARBA" id="ARBA00001957"/>
    </source>
</evidence>
<evidence type="ECO:0000313" key="23">
    <source>
        <dbReference type="Proteomes" id="UP000053831"/>
    </source>
</evidence>
<dbReference type="InterPro" id="IPR036291">
    <property type="entry name" value="NAD(P)-bd_dom_sf"/>
</dbReference>
<evidence type="ECO:0000256" key="17">
    <source>
        <dbReference type="ARBA" id="ARBA00048414"/>
    </source>
</evidence>
<dbReference type="Gene3D" id="3.40.50.720">
    <property type="entry name" value="NAD(P)-binding Rossmann-like Domain"/>
    <property type="match status" value="1"/>
</dbReference>
<dbReference type="Proteomes" id="UP000053831">
    <property type="component" value="Unassembled WGS sequence"/>
</dbReference>
<evidence type="ECO:0000256" key="3">
    <source>
        <dbReference type="ARBA" id="ARBA00004827"/>
    </source>
</evidence>
<dbReference type="GO" id="GO:0031177">
    <property type="term" value="F:phosphopantetheine binding"/>
    <property type="evidence" value="ECO:0007669"/>
    <property type="project" value="InterPro"/>
</dbReference>
<dbReference type="PANTHER" id="PTHR44845:SF1">
    <property type="entry name" value="L-2-AMINOADIPATE REDUCTASE"/>
    <property type="match status" value="1"/>
</dbReference>
<dbReference type="Gene3D" id="3.40.50.12780">
    <property type="entry name" value="N-terminal domain of ligase-like"/>
    <property type="match status" value="1"/>
</dbReference>
<evidence type="ECO:0000256" key="4">
    <source>
        <dbReference type="ARBA" id="ARBA00006432"/>
    </source>
</evidence>
<dbReference type="SMART" id="SM00823">
    <property type="entry name" value="PKS_PP"/>
    <property type="match status" value="1"/>
</dbReference>
<comment type="cofactor">
    <cofactor evidence="1">
        <name>pantetheine 4'-phosphate</name>
        <dbReference type="ChEBI" id="CHEBI:47942"/>
    </cofactor>
</comment>
<dbReference type="EMBL" id="LGSR01000006">
    <property type="protein sequence ID" value="KOS22158.1"/>
    <property type="molecule type" value="Genomic_DNA"/>
</dbReference>
<dbReference type="InterPro" id="IPR018565">
    <property type="entry name" value="Nkp2/Cnl2"/>
</dbReference>
<dbReference type="InterPro" id="IPR020845">
    <property type="entry name" value="AMP-binding_CS"/>
</dbReference>
<comment type="catalytic activity">
    <reaction evidence="18">
        <text>(S)-2-amino-6-oxohexanoate + NADP(+) + H2O = L-2-aminoadipate + NADPH + 2 H(+)</text>
        <dbReference type="Rhea" id="RHEA:12304"/>
        <dbReference type="ChEBI" id="CHEBI:15377"/>
        <dbReference type="ChEBI" id="CHEBI:15378"/>
        <dbReference type="ChEBI" id="CHEBI:57783"/>
        <dbReference type="ChEBI" id="CHEBI:58321"/>
        <dbReference type="ChEBI" id="CHEBI:58349"/>
        <dbReference type="ChEBI" id="CHEBI:58672"/>
        <dbReference type="EC" id="1.2.1.31"/>
    </reaction>
</comment>
<sequence length="1349" mass="150005">MVQLPDPAADLDWSGFVGSIQSHFQEHARTNPDRTCVVETKSSESPERSFTYKQIFEASNILAHHLHDAGVTNGDVVMIWAHRSVDLVVGFMGILVPQQIYLEVAQPCALISIGKATDEAGPLAPTVRKYIDEELKLKAEIPSLRLHDDGFLEGGQIDGKDVFSAARAKAASPPDALVGPDSNPTLSFTSGSEGRPKGVLGRHYSLTRYFPWMAKRFDLSSDSKFTMLSGIAHDPIQRDIFTPLFLGAQLLVPSKEDIAHERLAEWFREFKPTVTHLTPAMGQILVGGASAEFPSLRNAFFVGDILTKRDVRALQRLAVNVRTISMYGTTETQRSVSYFEVPCRADDPEFLETLGDTIPAGQGMENVQLLIIDRQNPQRICEIGEAGEIYVRAAGLAEGYLGDKTKNEEKFLNSWFVNNNQWVEADGIRAKDEPWRRYFKGPRDRLYRTGDLGRYRPSGDVECIGRVDDQVKIRGFRIELNDIDSNLSQSPLIRDCKTLVRRDKNEEPVLVSYIVPELNHWPRFLEAHGLEDIEDEGTDIGTTKVYFKRFRRMQTEVRDHLKECLPSYAVPTIYIVLNKLPLNPNGKVDKPNLPFPDIVEQTEDASDEDLKRWETLTETERTVATHWAELIPGINAKSIAPHNSFFDLGGHSLLAQQMLLVVRKVVGANVSINALYENPSLAGFSAQVDRALSSAGEDGGKQEEHDSVYSRSLDELIAQLPASYQSADPAATRAGANPVVFLTGATGFLGAYIIKDLLERANSRLEVIAHVRSVKNPKGAFERLRRSLEGYGLWRDDWATRLSCVVGDLTQPRLGLAADVWDMLARRVDVVIHNGATVHWVKRYLDMAVANVTSTIDAMQLCNEGKPKVFTFVSSTSVLDTDHYVELSAQQVHTGQGAVSEEDDLMGSRLGLGTGYGQTKWVSEQLVREAGRRGLRGSVVRPGYVLGDSETGVCNTDDFLIRMLKGCIQLRARPHIVNTVNSVPVNHVARVVAAASLNALLSGVHVVHVTGHPRLRMNEYLSLLEYYGYEVPEVRYDEWKADLERYVTAGGQEKDQEQHALMPLYHFCVNDLPANTRAPELDDRNAVQVLKDDAEQWTGVDESSGYGIGRDEVGKYLGYLVETKYFGRPTGRGRALPAVHLTPEQLEAVRAVGGRGGANNAATKMVTESDILTNYLLRPAPLPSIITFDHFRLLFPRQLQGSEAQLRSLYRDVQAQRNAVLDGVARNVAAEVERGAGMRKEVRRQRREAEREDYDGEIEMERALFGQDAGLRAARHSLPELVLELDGAVGALEADVERLEAEEAELKEDVQQLVGALSDLRYGRLANGQLREEVLDGLTSLREACENKS</sequence>
<dbReference type="Gene3D" id="3.30.300.30">
    <property type="match status" value="1"/>
</dbReference>
<evidence type="ECO:0000256" key="19">
    <source>
        <dbReference type="SAM" id="Coils"/>
    </source>
</evidence>
<dbReference type="InterPro" id="IPR014397">
    <property type="entry name" value="Lys2"/>
</dbReference>
<keyword evidence="10" id="KW-0028">Amino-acid biosynthesis</keyword>
<dbReference type="EC" id="1.2.1.31" evidence="6"/>
<keyword evidence="8" id="KW-0597">Phosphoprotein</keyword>
<evidence type="ECO:0000256" key="13">
    <source>
        <dbReference type="ARBA" id="ARBA00023154"/>
    </source>
</evidence>
<dbReference type="SUPFAM" id="SSF47336">
    <property type="entry name" value="ACP-like"/>
    <property type="match status" value="1"/>
</dbReference>
<proteinExistence type="inferred from homology"/>
<dbReference type="InterPro" id="IPR042099">
    <property type="entry name" value="ANL_N_sf"/>
</dbReference>
<dbReference type="CDD" id="cd05235">
    <property type="entry name" value="SDR_e1"/>
    <property type="match status" value="1"/>
</dbReference>